<keyword evidence="12" id="KW-1185">Reference proteome</keyword>
<sequence length="743" mass="83543">MESKLVTAEATASAEYEKDYAKRRAAARAKNQRKKRRILTPAEKQQKARELEGLLKQTAAFSDIITGKTRALGRMGTSMDGTTLGEHNLELAQQPKCMVGGTMRDYQLEGLTWMREIAIQGLSGILADEMGLGKTVQTISLVASLRELDEFYGPFLIVAPLSTLSNWIDEFHRWTPTVPAVVYHGTPAERENIWQTKIMRHYKDSRATNKFPVVLTSPQIVLRDRATLSRVGWEFIIIDEGHCMKNSDARLYQELKVFSSATRFLITGTPLQNEMKELWSLLHFLLPSVFKDWEAFDSYFDFTGLEDEEETQNFISDEEKQELMRKIHIVLQPLMLRRVKADVASYLPQKREYILYAPLTKEQTDLYKAISDKSVDTREFLHDMVAKGINERSVSQSSTGLLTPQPSRHGSATPAVAGVMVATPGTGNKLPGAAEPKGKRKAAAPPAKVAEELSIEQGRHPASGRRSGRVRTAAKADAFADVDEDQIDDDEFEARLVSEYENQELIKLEEKQSATDFALANSFDIAKKELAKKKLGNPIMQLRLVCNSPHNFYNPWTYVVQKDSKVLIFSQFKTQLDILEDYCNLREWTCCRLDGSVAQEDRRAMIKQFNTDKKTRIFLLSTRAVIGTLSKISKPRIGTVEEDLLSSAQAKRRLEKLVIRKGTLKTMGRKITDDLSDFDRETLRALLLKDGKVYKHSGSEEILTYAKAAKGDGNSSGFRVIETAADGIRDTAASQDAAEVKKP</sequence>
<evidence type="ECO:0000256" key="6">
    <source>
        <dbReference type="ARBA" id="ARBA00022840"/>
    </source>
</evidence>
<dbReference type="Proteomes" id="UP000838763">
    <property type="component" value="Unassembled WGS sequence"/>
</dbReference>
<evidence type="ECO:0000256" key="9">
    <source>
        <dbReference type="SAM" id="MobiDB-lite"/>
    </source>
</evidence>
<feature type="domain" description="Helicase ATP-binding" evidence="10">
    <location>
        <begin position="115"/>
        <end position="288"/>
    </location>
</feature>
<dbReference type="EMBL" id="CALLCH030000001">
    <property type="protein sequence ID" value="CAI4210777.1"/>
    <property type="molecule type" value="Genomic_DNA"/>
</dbReference>
<keyword evidence="6" id="KW-0067">ATP-binding</keyword>
<protein>
    <recommendedName>
        <fullName evidence="10">Helicase ATP-binding domain-containing protein</fullName>
    </recommendedName>
</protein>
<evidence type="ECO:0000256" key="4">
    <source>
        <dbReference type="ARBA" id="ARBA00022801"/>
    </source>
</evidence>
<keyword evidence="8" id="KW-0539">Nucleus</keyword>
<dbReference type="InterPro" id="IPR049730">
    <property type="entry name" value="SNF2/RAD54-like_C"/>
</dbReference>
<dbReference type="InterPro" id="IPR038718">
    <property type="entry name" value="SNF2-like_sf"/>
</dbReference>
<accession>A0A9P1GVI7</accession>
<evidence type="ECO:0000259" key="10">
    <source>
        <dbReference type="PROSITE" id="PS51192"/>
    </source>
</evidence>
<evidence type="ECO:0000256" key="1">
    <source>
        <dbReference type="ARBA" id="ARBA00004123"/>
    </source>
</evidence>
<dbReference type="SUPFAM" id="SSF52540">
    <property type="entry name" value="P-loop containing nucleoside triphosphate hydrolases"/>
    <property type="match status" value="2"/>
</dbReference>
<dbReference type="PROSITE" id="PS51192">
    <property type="entry name" value="HELICASE_ATP_BIND_1"/>
    <property type="match status" value="1"/>
</dbReference>
<evidence type="ECO:0000256" key="2">
    <source>
        <dbReference type="ARBA" id="ARBA00007025"/>
    </source>
</evidence>
<dbReference type="AlphaFoldDB" id="A0A9P1GVI7"/>
<keyword evidence="5" id="KW-0347">Helicase</keyword>
<evidence type="ECO:0000256" key="5">
    <source>
        <dbReference type="ARBA" id="ARBA00022806"/>
    </source>
</evidence>
<comment type="subcellular location">
    <subcellularLocation>
        <location evidence="1">Nucleus</location>
    </subcellularLocation>
</comment>
<dbReference type="PANTHER" id="PTHR10799">
    <property type="entry name" value="SNF2/RAD54 HELICASE FAMILY"/>
    <property type="match status" value="1"/>
</dbReference>
<dbReference type="InterPro" id="IPR001650">
    <property type="entry name" value="Helicase_C-like"/>
</dbReference>
<proteinExistence type="inferred from homology"/>
<dbReference type="Pfam" id="PF00271">
    <property type="entry name" value="Helicase_C"/>
    <property type="match status" value="1"/>
</dbReference>
<name>A0A9P1GVI7_9PEZI</name>
<comment type="similarity">
    <text evidence="2">Belongs to the SNF2/RAD54 helicase family.</text>
</comment>
<dbReference type="SMART" id="SM00487">
    <property type="entry name" value="DEXDc"/>
    <property type="match status" value="1"/>
</dbReference>
<organism evidence="11 12">
    <name type="scientific">Parascedosporium putredinis</name>
    <dbReference type="NCBI Taxonomy" id="1442378"/>
    <lineage>
        <taxon>Eukaryota</taxon>
        <taxon>Fungi</taxon>
        <taxon>Dikarya</taxon>
        <taxon>Ascomycota</taxon>
        <taxon>Pezizomycotina</taxon>
        <taxon>Sordariomycetes</taxon>
        <taxon>Hypocreomycetidae</taxon>
        <taxon>Microascales</taxon>
        <taxon>Microascaceae</taxon>
        <taxon>Parascedosporium</taxon>
    </lineage>
</organism>
<keyword evidence="3" id="KW-0547">Nucleotide-binding</keyword>
<dbReference type="Gene3D" id="3.40.50.10810">
    <property type="entry name" value="Tandem AAA-ATPase domain"/>
    <property type="match status" value="1"/>
</dbReference>
<keyword evidence="7" id="KW-0175">Coiled coil</keyword>
<dbReference type="Gene3D" id="3.40.50.300">
    <property type="entry name" value="P-loop containing nucleotide triphosphate hydrolases"/>
    <property type="match status" value="1"/>
</dbReference>
<evidence type="ECO:0000256" key="3">
    <source>
        <dbReference type="ARBA" id="ARBA00022741"/>
    </source>
</evidence>
<dbReference type="OrthoDB" id="5857104at2759"/>
<dbReference type="InterPro" id="IPR027417">
    <property type="entry name" value="P-loop_NTPase"/>
</dbReference>
<dbReference type="InterPro" id="IPR014001">
    <property type="entry name" value="Helicase_ATP-bd"/>
</dbReference>
<dbReference type="InterPro" id="IPR000330">
    <property type="entry name" value="SNF2_N"/>
</dbReference>
<dbReference type="CDD" id="cd18793">
    <property type="entry name" value="SF2_C_SNF"/>
    <property type="match status" value="1"/>
</dbReference>
<dbReference type="GO" id="GO:0005634">
    <property type="term" value="C:nucleus"/>
    <property type="evidence" value="ECO:0007669"/>
    <property type="project" value="UniProtKB-SubCell"/>
</dbReference>
<reference evidence="11" key="1">
    <citation type="submission" date="2022-11" db="EMBL/GenBank/DDBJ databases">
        <authorList>
            <person name="Scott C."/>
            <person name="Bruce N."/>
        </authorList>
    </citation>
    <scope>NUCLEOTIDE SEQUENCE</scope>
</reference>
<dbReference type="GO" id="GO:0004386">
    <property type="term" value="F:helicase activity"/>
    <property type="evidence" value="ECO:0007669"/>
    <property type="project" value="UniProtKB-KW"/>
</dbReference>
<evidence type="ECO:0000256" key="7">
    <source>
        <dbReference type="ARBA" id="ARBA00023054"/>
    </source>
</evidence>
<evidence type="ECO:0000313" key="12">
    <source>
        <dbReference type="Proteomes" id="UP000838763"/>
    </source>
</evidence>
<dbReference type="GO" id="GO:0016787">
    <property type="term" value="F:hydrolase activity"/>
    <property type="evidence" value="ECO:0007669"/>
    <property type="project" value="UniProtKB-KW"/>
</dbReference>
<evidence type="ECO:0000313" key="11">
    <source>
        <dbReference type="EMBL" id="CAI4210777.1"/>
    </source>
</evidence>
<dbReference type="GO" id="GO:0005524">
    <property type="term" value="F:ATP binding"/>
    <property type="evidence" value="ECO:0007669"/>
    <property type="project" value="UniProtKB-KW"/>
</dbReference>
<dbReference type="Pfam" id="PF00176">
    <property type="entry name" value="SNF2-rel_dom"/>
    <property type="match status" value="1"/>
</dbReference>
<comment type="caution">
    <text evidence="11">The sequence shown here is derived from an EMBL/GenBank/DDBJ whole genome shotgun (WGS) entry which is preliminary data.</text>
</comment>
<dbReference type="FunFam" id="3.40.50.10810:FF:000015">
    <property type="entry name" value="lymphoid-specific helicase isoform X1"/>
    <property type="match status" value="1"/>
</dbReference>
<evidence type="ECO:0000256" key="8">
    <source>
        <dbReference type="ARBA" id="ARBA00023242"/>
    </source>
</evidence>
<keyword evidence="4" id="KW-0378">Hydrolase</keyword>
<gene>
    <name evidence="11" type="ORF">PPNO1_LOCUS577</name>
</gene>
<feature type="region of interest" description="Disordered" evidence="9">
    <location>
        <begin position="421"/>
        <end position="471"/>
    </location>
</feature>